<evidence type="ECO:0000256" key="7">
    <source>
        <dbReference type="SAM" id="MobiDB-lite"/>
    </source>
</evidence>
<dbReference type="InterPro" id="IPR010255">
    <property type="entry name" value="Haem_peroxidase_sf"/>
</dbReference>
<dbReference type="InterPro" id="IPR037120">
    <property type="entry name" value="Haem_peroxidase_sf_animal"/>
</dbReference>
<dbReference type="GO" id="GO:0006631">
    <property type="term" value="P:fatty acid metabolic process"/>
    <property type="evidence" value="ECO:0007669"/>
    <property type="project" value="UniProtKB-ARBA"/>
</dbReference>
<dbReference type="PRINTS" id="PR00457">
    <property type="entry name" value="ANPEROXIDASE"/>
</dbReference>
<evidence type="ECO:0000256" key="2">
    <source>
        <dbReference type="ARBA" id="ARBA00022723"/>
    </source>
</evidence>
<dbReference type="PANTHER" id="PTHR11903">
    <property type="entry name" value="PROSTAGLANDIN G/H SYNTHASE"/>
    <property type="match status" value="1"/>
</dbReference>
<evidence type="ECO:0000256" key="4">
    <source>
        <dbReference type="ARBA" id="ARBA00023002"/>
    </source>
</evidence>
<dbReference type="Pfam" id="PF03098">
    <property type="entry name" value="An_peroxidase"/>
    <property type="match status" value="2"/>
</dbReference>
<evidence type="ECO:0000313" key="8">
    <source>
        <dbReference type="EMBL" id="KIY00324.1"/>
    </source>
</evidence>
<keyword evidence="1 6" id="KW-0349">Heme</keyword>
<dbReference type="Proteomes" id="UP000053411">
    <property type="component" value="Unassembled WGS sequence"/>
</dbReference>
<keyword evidence="5 6" id="KW-0408">Iron</keyword>
<organism evidence="8 9">
    <name type="scientific">Fonsecaea multimorphosa CBS 102226</name>
    <dbReference type="NCBI Taxonomy" id="1442371"/>
    <lineage>
        <taxon>Eukaryota</taxon>
        <taxon>Fungi</taxon>
        <taxon>Dikarya</taxon>
        <taxon>Ascomycota</taxon>
        <taxon>Pezizomycotina</taxon>
        <taxon>Eurotiomycetes</taxon>
        <taxon>Chaetothyriomycetidae</taxon>
        <taxon>Chaetothyriales</taxon>
        <taxon>Herpotrichiellaceae</taxon>
        <taxon>Fonsecaea</taxon>
    </lineage>
</organism>
<dbReference type="GO" id="GO:0046872">
    <property type="term" value="F:metal ion binding"/>
    <property type="evidence" value="ECO:0007669"/>
    <property type="project" value="UniProtKB-KW"/>
</dbReference>
<dbReference type="STRING" id="1442371.A0A0D2KUA1"/>
<feature type="binding site" description="axial binding residue" evidence="6">
    <location>
        <position position="398"/>
    </location>
    <ligand>
        <name>heme b</name>
        <dbReference type="ChEBI" id="CHEBI:60344"/>
    </ligand>
    <ligandPart>
        <name>Fe</name>
        <dbReference type="ChEBI" id="CHEBI:18248"/>
    </ligandPart>
</feature>
<dbReference type="GeneID" id="27709755"/>
<evidence type="ECO:0000256" key="3">
    <source>
        <dbReference type="ARBA" id="ARBA00022964"/>
    </source>
</evidence>
<dbReference type="InterPro" id="IPR034812">
    <property type="entry name" value="Ppo-like_N"/>
</dbReference>
<proteinExistence type="predicted"/>
<dbReference type="InterPro" id="IPR050783">
    <property type="entry name" value="Oxylipin_biosynth_metab"/>
</dbReference>
<evidence type="ECO:0000313" key="9">
    <source>
        <dbReference type="Proteomes" id="UP000053411"/>
    </source>
</evidence>
<dbReference type="GO" id="GO:0020037">
    <property type="term" value="F:heme binding"/>
    <property type="evidence" value="ECO:0007669"/>
    <property type="project" value="InterPro"/>
</dbReference>
<keyword evidence="9" id="KW-1185">Reference proteome</keyword>
<dbReference type="GO" id="GO:0006979">
    <property type="term" value="P:response to oxidative stress"/>
    <property type="evidence" value="ECO:0007669"/>
    <property type="project" value="InterPro"/>
</dbReference>
<protein>
    <submittedName>
        <fullName evidence="8">Uncharacterized protein</fullName>
    </submittedName>
</protein>
<feature type="region of interest" description="Disordered" evidence="7">
    <location>
        <begin position="1"/>
        <end position="60"/>
    </location>
</feature>
<feature type="region of interest" description="Disordered" evidence="7">
    <location>
        <begin position="978"/>
        <end position="998"/>
    </location>
</feature>
<dbReference type="RefSeq" id="XP_016634446.1">
    <property type="nucleotide sequence ID" value="XM_016774519.1"/>
</dbReference>
<accession>A0A0D2KUA1</accession>
<dbReference type="GO" id="GO:0004601">
    <property type="term" value="F:peroxidase activity"/>
    <property type="evidence" value="ECO:0007669"/>
    <property type="project" value="InterPro"/>
</dbReference>
<evidence type="ECO:0000256" key="5">
    <source>
        <dbReference type="ARBA" id="ARBA00023004"/>
    </source>
</evidence>
<dbReference type="PROSITE" id="PS50292">
    <property type="entry name" value="PEROXIDASE_3"/>
    <property type="match status" value="1"/>
</dbReference>
<keyword evidence="3" id="KW-0223">Dioxygenase</keyword>
<reference evidence="8 9" key="1">
    <citation type="submission" date="2015-01" db="EMBL/GenBank/DDBJ databases">
        <title>The Genome Sequence of Fonsecaea multimorphosa CBS 102226.</title>
        <authorList>
            <consortium name="The Broad Institute Genomics Platform"/>
            <person name="Cuomo C."/>
            <person name="de Hoog S."/>
            <person name="Gorbushina A."/>
            <person name="Stielow B."/>
            <person name="Teixiera M."/>
            <person name="Abouelleil A."/>
            <person name="Chapman S.B."/>
            <person name="Priest M."/>
            <person name="Young S.K."/>
            <person name="Wortman J."/>
            <person name="Nusbaum C."/>
            <person name="Birren B."/>
        </authorList>
    </citation>
    <scope>NUCLEOTIDE SEQUENCE [LARGE SCALE GENOMIC DNA]</scope>
    <source>
        <strain evidence="8 9">CBS 102226</strain>
    </source>
</reference>
<keyword evidence="4" id="KW-0560">Oxidoreductase</keyword>
<dbReference type="CDD" id="cd09817">
    <property type="entry name" value="linoleate_diol_synthase_like"/>
    <property type="match status" value="1"/>
</dbReference>
<dbReference type="InterPro" id="IPR019791">
    <property type="entry name" value="Haem_peroxidase_animal"/>
</dbReference>
<dbReference type="VEuPathDB" id="FungiDB:Z520_04009"/>
<dbReference type="PANTHER" id="PTHR11903:SF37">
    <property type="entry name" value="PSI-PRODUCING OXYGENASE A"/>
    <property type="match status" value="1"/>
</dbReference>
<keyword evidence="2 6" id="KW-0479">Metal-binding</keyword>
<sequence>MPLSLSKLKGMLCIPESSEHNSKDVGSGSAKGSQPDKTPVVQERPRSSDSSSSASTSETKRSDHILDVLKTFNLKNLRTVKDVTLQQIDGEPINDKTYLMERIIQLVADLPISSRTSATLTNAFLNQLWTDLQHPPQSYLGADYIYRKADGTNNNILWPHLGAAKQPYARTVRPRLMQPVARPDAGVIFDSLLARKKFRPHPNKISSVLFYVASIIIHDIFHTNHDDFSISDTSSYLDLAPLYGNSVKEQEAVRTMVDGKLKPDCFSDVRILGFPPGVGVLLIMFNRFHNHVAENIARIDENGRFSRILNPQGKPRPPNAEKLYDEALFQTARLITTGLYVNIILKDYVRTILNLNRVDSLWNLDPRSEEGNAIFGHKIPEATGNSVSAEFNLVYRWHSCVSERDEQWTKDAYTKLFGHQSSLSMGQFLGALNEWAMKLSPDPVKRDFAGLQRQSDDKYSDEELAAIWTASVSDVAGSYGAVHVPEILKNVEVLGIIQSRSWNLASLNEFRQYFKLEPHKKFEDINPDPFIAEQLRRLYGHPDNVEIYPGIVVEAAKEPKLPGSGLCTNFTTSRAILSDAVALVRGDRFYTIDYTPANLTNWGFKQADYDLAINNGCVFYKLVLTALPNSYRQNSVYAHYPLVVPEENKSILTKLKKADLYNFDKPTTLPDTQAVSSSEACKSVIGSTSGFRSSWDMQLFSAQGLQLNRERGSIVAHKLLQTEGLQAAASAFYKDAIMALLGTSAYQLAGYQQVDVVRDVFNVAHAQFAANLFLLPLGNKGKSHEKYDEQDVVSLLSAIYGCANVEQPARRFALVKKKQKAILQLAARLQEEVGNGMKGNFSLHSHSPVQLRSLTAQVLQEVSKSGLSPADIVWSQLLPLAAWVFVNQSRVFAEVFDHVLGKGDKKTDIEELKQMLEQEGSSSSKAQSYFREICRLGPSTPIFREATSSQTVIDGGEKIQISAGQRILCDTDRTAVNRGSPGLSDAGPGQSEDPLAPLGGEVSLGARLSLATLGSTMSVLCGLEKLSRAVGPTGQLRRLNEGGVVNYLNVEESMVQSYPASLTIKWEGGRG</sequence>
<feature type="compositionally biased region" description="Low complexity" evidence="7">
    <location>
        <begin position="48"/>
        <end position="57"/>
    </location>
</feature>
<name>A0A0D2KUA1_9EURO</name>
<dbReference type="AlphaFoldDB" id="A0A0D2KUA1"/>
<dbReference type="GO" id="GO:0051213">
    <property type="term" value="F:dioxygenase activity"/>
    <property type="evidence" value="ECO:0007669"/>
    <property type="project" value="UniProtKB-KW"/>
</dbReference>
<dbReference type="EMBL" id="KN848067">
    <property type="protein sequence ID" value="KIY00324.1"/>
    <property type="molecule type" value="Genomic_DNA"/>
</dbReference>
<evidence type="ECO:0000256" key="1">
    <source>
        <dbReference type="ARBA" id="ARBA00022617"/>
    </source>
</evidence>
<dbReference type="Gene3D" id="1.10.640.10">
    <property type="entry name" value="Haem peroxidase domain superfamily, animal type"/>
    <property type="match status" value="1"/>
</dbReference>
<gene>
    <name evidence="8" type="ORF">Z520_04009</name>
</gene>
<evidence type="ECO:0000256" key="6">
    <source>
        <dbReference type="PIRSR" id="PIRSR619791-2"/>
    </source>
</evidence>
<dbReference type="OrthoDB" id="823504at2759"/>
<dbReference type="SUPFAM" id="SSF48113">
    <property type="entry name" value="Heme-dependent peroxidases"/>
    <property type="match status" value="1"/>
</dbReference>